<dbReference type="PROSITE" id="PS51857">
    <property type="entry name" value="CSD_2"/>
    <property type="match status" value="1"/>
</dbReference>
<feature type="compositionally biased region" description="Low complexity" evidence="1">
    <location>
        <begin position="66"/>
        <end position="87"/>
    </location>
</feature>
<feature type="domain" description="CSD" evidence="2">
    <location>
        <begin position="113"/>
        <end position="183"/>
    </location>
</feature>
<feature type="region of interest" description="Disordered" evidence="1">
    <location>
        <begin position="1"/>
        <end position="100"/>
    </location>
</feature>
<reference evidence="3" key="2">
    <citation type="submission" date="2025-09" db="UniProtKB">
        <authorList>
            <consortium name="Ensembl"/>
        </authorList>
    </citation>
    <scope>IDENTIFICATION</scope>
</reference>
<dbReference type="Ensembl" id="ENSPSMT00000043020.1">
    <property type="protein sequence ID" value="ENSPSMP00000037351.1"/>
    <property type="gene ID" value="ENSPSMG00000025669.1"/>
</dbReference>
<dbReference type="AlphaFoldDB" id="A0A8C9AQ75"/>
<feature type="compositionally biased region" description="Basic residues" evidence="1">
    <location>
        <begin position="19"/>
        <end position="31"/>
    </location>
</feature>
<keyword evidence="4" id="KW-1185">Reference proteome</keyword>
<protein>
    <recommendedName>
        <fullName evidence="2">CSD domain-containing protein</fullName>
    </recommendedName>
</protein>
<dbReference type="Proteomes" id="UP000694414">
    <property type="component" value="Unplaced"/>
</dbReference>
<dbReference type="InterPro" id="IPR011129">
    <property type="entry name" value="CSD"/>
</dbReference>
<feature type="compositionally biased region" description="Low complexity" evidence="1">
    <location>
        <begin position="33"/>
        <end position="52"/>
    </location>
</feature>
<dbReference type="InterPro" id="IPR012340">
    <property type="entry name" value="NA-bd_OB-fold"/>
</dbReference>
<evidence type="ECO:0000313" key="3">
    <source>
        <dbReference type="Ensembl" id="ENSPSMP00000037351.1"/>
    </source>
</evidence>
<evidence type="ECO:0000259" key="2">
    <source>
        <dbReference type="PROSITE" id="PS51857"/>
    </source>
</evidence>
<dbReference type="GO" id="GO:0003676">
    <property type="term" value="F:nucleic acid binding"/>
    <property type="evidence" value="ECO:0007669"/>
    <property type="project" value="InterPro"/>
</dbReference>
<name>A0A8C9AQ75_PROSS</name>
<sequence length="205" mass="21817">MSSIGSGSGERTPESPVQPHRRRRPGYRHTSRGAAAAAAAPVTATATVGSGAETQQPPARGRDPAAARCPRPHAAGTQPRTQPGTTGSAQGAVARAASHRRRLSGDKKVIATKVLGTVKWFNVRQGYGFINRNDTKEDVIVHQTAMMKNNPRKCLRSAGDGEAVQFDVAEGEKVPDSSVPGIPIWFSLKKIKWFPSIFLTKLASG</sequence>
<reference evidence="3" key="1">
    <citation type="submission" date="2025-08" db="UniProtKB">
        <authorList>
            <consortium name="Ensembl"/>
        </authorList>
    </citation>
    <scope>IDENTIFICATION</scope>
</reference>
<dbReference type="GeneTree" id="ENSGT00940000153341"/>
<dbReference type="InterPro" id="IPR050181">
    <property type="entry name" value="Cold_shock_domain"/>
</dbReference>
<dbReference type="PANTHER" id="PTHR11544">
    <property type="entry name" value="COLD SHOCK DOMAIN CONTAINING PROTEINS"/>
    <property type="match status" value="1"/>
</dbReference>
<organism evidence="3 4">
    <name type="scientific">Prolemur simus</name>
    <name type="common">Greater bamboo lemur</name>
    <name type="synonym">Hapalemur simus</name>
    <dbReference type="NCBI Taxonomy" id="1328070"/>
    <lineage>
        <taxon>Eukaryota</taxon>
        <taxon>Metazoa</taxon>
        <taxon>Chordata</taxon>
        <taxon>Craniata</taxon>
        <taxon>Vertebrata</taxon>
        <taxon>Euteleostomi</taxon>
        <taxon>Mammalia</taxon>
        <taxon>Eutheria</taxon>
        <taxon>Euarchontoglires</taxon>
        <taxon>Primates</taxon>
        <taxon>Strepsirrhini</taxon>
        <taxon>Lemuriformes</taxon>
        <taxon>Lemuridae</taxon>
        <taxon>Prolemur</taxon>
    </lineage>
</organism>
<dbReference type="Pfam" id="PF00313">
    <property type="entry name" value="CSD"/>
    <property type="match status" value="1"/>
</dbReference>
<evidence type="ECO:0000256" key="1">
    <source>
        <dbReference type="SAM" id="MobiDB-lite"/>
    </source>
</evidence>
<dbReference type="Gene3D" id="2.40.50.140">
    <property type="entry name" value="Nucleic acid-binding proteins"/>
    <property type="match status" value="1"/>
</dbReference>
<dbReference type="CDD" id="cd04458">
    <property type="entry name" value="CSP_CDS"/>
    <property type="match status" value="1"/>
</dbReference>
<proteinExistence type="predicted"/>
<dbReference type="SUPFAM" id="SSF50249">
    <property type="entry name" value="Nucleic acid-binding proteins"/>
    <property type="match status" value="1"/>
</dbReference>
<evidence type="ECO:0000313" key="4">
    <source>
        <dbReference type="Proteomes" id="UP000694414"/>
    </source>
</evidence>
<accession>A0A8C9AQ75</accession>
<dbReference type="PRINTS" id="PR00050">
    <property type="entry name" value="COLDSHOCK"/>
</dbReference>
<dbReference type="SMART" id="SM00357">
    <property type="entry name" value="CSP"/>
    <property type="match status" value="1"/>
</dbReference>
<dbReference type="InterPro" id="IPR002059">
    <property type="entry name" value="CSP_DNA-bd"/>
</dbReference>